<dbReference type="GO" id="GO:0000724">
    <property type="term" value="P:double-strand break repair via homologous recombination"/>
    <property type="evidence" value="ECO:0007669"/>
    <property type="project" value="TreeGrafter"/>
</dbReference>
<dbReference type="Pfam" id="PF13476">
    <property type="entry name" value="AAA_23"/>
    <property type="match status" value="1"/>
</dbReference>
<feature type="coiled-coil region" evidence="4">
    <location>
        <begin position="237"/>
        <end position="264"/>
    </location>
</feature>
<dbReference type="GO" id="GO:0030915">
    <property type="term" value="C:Smc5-Smc6 complex"/>
    <property type="evidence" value="ECO:0007669"/>
    <property type="project" value="TreeGrafter"/>
</dbReference>
<dbReference type="GO" id="GO:0003697">
    <property type="term" value="F:single-stranded DNA binding"/>
    <property type="evidence" value="ECO:0007669"/>
    <property type="project" value="TreeGrafter"/>
</dbReference>
<keyword evidence="7" id="KW-1185">Reference proteome</keyword>
<feature type="coiled-coil region" evidence="4">
    <location>
        <begin position="675"/>
        <end position="761"/>
    </location>
</feature>
<protein>
    <recommendedName>
        <fullName evidence="2">Structural maintenance of chromosomes protein 5</fullName>
    </recommendedName>
</protein>
<dbReference type="GeneID" id="66115896"/>
<evidence type="ECO:0000256" key="4">
    <source>
        <dbReference type="SAM" id="Coils"/>
    </source>
</evidence>
<sequence>MEILGDLRSYVDSDIPNGIEGNGHAHALNGHVSNGKRKLSNLDVSSAFITKRKRTTSSGFEQYKAGLIIKVIITDFTTYSYGEFKLGPRLNMIVGPNGTGKSTLVAAICLGLGGKLELIKRKTMKSMIRNGKTRGTIEITLKAANDNDSVVTIKRSFTEKDSEYTINGELQSETKVRQLVKSLNVQLDNLCHFLPQERVAEFATLSADKLLRETERTMKNGELLQMHENLIRIDTQVRELSKEIDEDKAKLLKLKEEGEALQEEAKKYTDFQEKTKELEVHKLLIPYAILQDMKKTSKELKQRKKDAQNKLNQFGTSAIGPIIEQEDTLKSAKLEHFKALTKQQTKLEALNQSLIKLSSEESDYDKRLVELEERKVELQSRGQSAAKRLVEVKRQRDDCKSKLESLEEIDPNKRTQLREEINKRDLELTDIEAQLNSLRFEKQEPQKTLKSVGIELTKLQNQLHSKDRLPQLAHSKLRACYQVHSKLRQISNKNWNYYEAPILSCQVSSKLYARYIEKVVDNNSLQAVVFDNSLDFEKGSSMIQRISNFPRRLVGKVSSLNQTAALPSLEMVKNFGFDGYLSDFINGPEPVIRMLKENAKLDQIPATTKKLSEAQLNRLTEPDVNGKIPFMKFITGDTLYTMKRSFYGRRQLFYTTEVIPSKADLLQPGISDDVRDRINRQIELLTRRKDEANDAIKEVSTRMQSLEQELLMTKKDRDQLRIEEESVQQLIRKRNTLSSRIKILEEEIDKLKEQAESSDLEQIKIVNNKIVQSKIKLQRKRLEKANITKQVMEEGISVHRSRLLLYKFENQIEALQQMRVEVEKLKVDLQHEYDEAKRKFDSLGMKEKIAEIRKERESYTEEQLQRIDELAQQYVANQTLTENYLRDRIKTFEDQRRLLSTADQNSIRTLKEKLREIELLNRSIPAKQSAETELKDQISLIRNQWEPQLEELVNGISLAFNERFTKVAIDGKVVLTKEDKYKDWSLDILVRFRQEADLKRLDNRSQSGGERAISTIIFMMSLHGLTDAPFRIVDEINQGMDANNERMAHKFLVETCSGAISSQYILVTPKLLTNLYYDEDMRVHCVYSGKFLQPPERHSSTIDFMDFANWKI</sequence>
<proteinExistence type="inferred from homology"/>
<dbReference type="PANTHER" id="PTHR45916:SF1">
    <property type="entry name" value="STRUCTURAL MAINTENANCE OF CHROMOSOMES PROTEIN 5"/>
    <property type="match status" value="1"/>
</dbReference>
<dbReference type="Proteomes" id="UP000790833">
    <property type="component" value="Unassembled WGS sequence"/>
</dbReference>
<dbReference type="InterPro" id="IPR038729">
    <property type="entry name" value="Rad50/SbcC_AAA"/>
</dbReference>
<dbReference type="GO" id="GO:0016887">
    <property type="term" value="F:ATP hydrolysis activity"/>
    <property type="evidence" value="ECO:0007669"/>
    <property type="project" value="InterPro"/>
</dbReference>
<evidence type="ECO:0000259" key="5">
    <source>
        <dbReference type="Pfam" id="PF13476"/>
    </source>
</evidence>
<evidence type="ECO:0000256" key="1">
    <source>
        <dbReference type="ARBA" id="ARBA00010171"/>
    </source>
</evidence>
<comment type="similarity">
    <text evidence="1">Belongs to the SMC family. SMC5 subfamily.</text>
</comment>
<organism evidence="6 7">
    <name type="scientific">Scheffersomyces spartinae</name>
    <dbReference type="NCBI Taxonomy" id="45513"/>
    <lineage>
        <taxon>Eukaryota</taxon>
        <taxon>Fungi</taxon>
        <taxon>Dikarya</taxon>
        <taxon>Ascomycota</taxon>
        <taxon>Saccharomycotina</taxon>
        <taxon>Pichiomycetes</taxon>
        <taxon>Debaryomycetaceae</taxon>
        <taxon>Scheffersomyces</taxon>
    </lineage>
</organism>
<name>A0A9P7V698_9ASCO</name>
<dbReference type="EMBL" id="JAHMUF010000020">
    <property type="protein sequence ID" value="KAG7192157.1"/>
    <property type="molecule type" value="Genomic_DNA"/>
</dbReference>
<comment type="caution">
    <text evidence="6">The sequence shown here is derived from an EMBL/GenBank/DDBJ whole genome shotgun (WGS) entry which is preliminary data.</text>
</comment>
<dbReference type="SUPFAM" id="SSF52540">
    <property type="entry name" value="P-loop containing nucleoside triphosphate hydrolases"/>
    <property type="match status" value="1"/>
</dbReference>
<dbReference type="RefSeq" id="XP_043047708.1">
    <property type="nucleotide sequence ID" value="XM_043193282.1"/>
</dbReference>
<evidence type="ECO:0000313" key="6">
    <source>
        <dbReference type="EMBL" id="KAG7192157.1"/>
    </source>
</evidence>
<keyword evidence="3 4" id="KW-0175">Coiled coil</keyword>
<dbReference type="Gene3D" id="3.40.50.300">
    <property type="entry name" value="P-loop containing nucleotide triphosphate hydrolases"/>
    <property type="match status" value="2"/>
</dbReference>
<feature type="domain" description="Rad50/SbcC-type AAA" evidence="5">
    <location>
        <begin position="70"/>
        <end position="279"/>
    </location>
</feature>
<dbReference type="GO" id="GO:0005634">
    <property type="term" value="C:nucleus"/>
    <property type="evidence" value="ECO:0007669"/>
    <property type="project" value="TreeGrafter"/>
</dbReference>
<gene>
    <name evidence="6" type="primary">SMC5</name>
    <name evidence="6" type="ORF">KQ657_002522</name>
</gene>
<dbReference type="OrthoDB" id="10254973at2759"/>
<reference evidence="6" key="1">
    <citation type="submission" date="2021-03" db="EMBL/GenBank/DDBJ databases">
        <authorList>
            <person name="Palmer J.M."/>
        </authorList>
    </citation>
    <scope>NUCLEOTIDE SEQUENCE</scope>
    <source>
        <strain evidence="6">ARV_011</strain>
    </source>
</reference>
<accession>A0A9P7V698</accession>
<feature type="coiled-coil region" evidence="4">
    <location>
        <begin position="805"/>
        <end position="862"/>
    </location>
</feature>
<dbReference type="AlphaFoldDB" id="A0A9P7V698"/>
<evidence type="ECO:0000256" key="3">
    <source>
        <dbReference type="ARBA" id="ARBA00023054"/>
    </source>
</evidence>
<dbReference type="InterPro" id="IPR027417">
    <property type="entry name" value="P-loop_NTPase"/>
</dbReference>
<evidence type="ECO:0000256" key="2">
    <source>
        <dbReference type="ARBA" id="ARBA00018687"/>
    </source>
</evidence>
<feature type="coiled-coil region" evidence="4">
    <location>
        <begin position="290"/>
        <end position="434"/>
    </location>
</feature>
<dbReference type="PANTHER" id="PTHR45916">
    <property type="entry name" value="STRUCTURAL MAINTENANCE OF CHROMOSOMES PROTEIN 5"/>
    <property type="match status" value="1"/>
</dbReference>
<evidence type="ECO:0000313" key="7">
    <source>
        <dbReference type="Proteomes" id="UP000790833"/>
    </source>
</evidence>